<name>A0A964TEK3_9FLAO</name>
<sequence>MNWIERTNFSLDWMTLSVFLSLLLLALGKYLFQARFVNFIVLPFNDKYVSLDHRKRQFFNVFHILLTAFQLINLSLFVFLAQKVLLNAPVGADKSAFFYILGFLILFQTGKFVLQRIKAYVFNTQQLISQLIFSKFSYLNYSGLLICAGNVLLIYILKDSKIVIYGTILLIVFINGIGIAKLLKNHQKTLLPNFFYFILYLCTLEIAPLVVIGSYLKD</sequence>
<dbReference type="Pfam" id="PF14093">
    <property type="entry name" value="DUF4271"/>
    <property type="match status" value="1"/>
</dbReference>
<gene>
    <name evidence="2" type="ORF">GTQ34_08850</name>
</gene>
<keyword evidence="1" id="KW-0812">Transmembrane</keyword>
<evidence type="ECO:0000313" key="3">
    <source>
        <dbReference type="Proteomes" id="UP000667650"/>
    </source>
</evidence>
<proteinExistence type="predicted"/>
<dbReference type="AlphaFoldDB" id="A0A964TEK3"/>
<organism evidence="2 3">
    <name type="scientific">Flagellimonas ochracea</name>
    <dbReference type="NCBI Taxonomy" id="2696472"/>
    <lineage>
        <taxon>Bacteria</taxon>
        <taxon>Pseudomonadati</taxon>
        <taxon>Bacteroidota</taxon>
        <taxon>Flavobacteriia</taxon>
        <taxon>Flavobacteriales</taxon>
        <taxon>Flavobacteriaceae</taxon>
        <taxon>Flagellimonas</taxon>
    </lineage>
</organism>
<keyword evidence="1" id="KW-1133">Transmembrane helix</keyword>
<dbReference type="EMBL" id="JAAABI010000002">
    <property type="protein sequence ID" value="NAY92026.1"/>
    <property type="molecule type" value="Genomic_DNA"/>
</dbReference>
<evidence type="ECO:0000256" key="1">
    <source>
        <dbReference type="SAM" id="Phobius"/>
    </source>
</evidence>
<accession>A0A964TEK3</accession>
<dbReference type="Proteomes" id="UP000667650">
    <property type="component" value="Unassembled WGS sequence"/>
</dbReference>
<feature type="transmembrane region" description="Helical" evidence="1">
    <location>
        <begin position="195"/>
        <end position="216"/>
    </location>
</feature>
<feature type="transmembrane region" description="Helical" evidence="1">
    <location>
        <begin position="13"/>
        <end position="32"/>
    </location>
</feature>
<evidence type="ECO:0000313" key="2">
    <source>
        <dbReference type="EMBL" id="NAY92026.1"/>
    </source>
</evidence>
<feature type="transmembrane region" description="Helical" evidence="1">
    <location>
        <begin position="138"/>
        <end position="156"/>
    </location>
</feature>
<comment type="caution">
    <text evidence="2">The sequence shown here is derived from an EMBL/GenBank/DDBJ whole genome shotgun (WGS) entry which is preliminary data.</text>
</comment>
<dbReference type="InterPro" id="IPR025367">
    <property type="entry name" value="DUF4271"/>
</dbReference>
<feature type="transmembrane region" description="Helical" evidence="1">
    <location>
        <begin position="162"/>
        <end position="183"/>
    </location>
</feature>
<feature type="transmembrane region" description="Helical" evidence="1">
    <location>
        <begin position="96"/>
        <end position="117"/>
    </location>
</feature>
<keyword evidence="3" id="KW-1185">Reference proteome</keyword>
<keyword evidence="1" id="KW-0472">Membrane</keyword>
<reference evidence="2" key="1">
    <citation type="submission" date="2020-01" db="EMBL/GenBank/DDBJ databases">
        <title>Muricauda ochracea sp. nov., isolated from a tidal flat of Garorim bay in Korea.</title>
        <authorList>
            <person name="Kim D."/>
            <person name="Yoo Y."/>
            <person name="Kim J.-J."/>
        </authorList>
    </citation>
    <scope>NUCLEOTIDE SEQUENCE</scope>
    <source>
        <strain evidence="2">JGD-17</strain>
    </source>
</reference>
<feature type="transmembrane region" description="Helical" evidence="1">
    <location>
        <begin position="58"/>
        <end position="81"/>
    </location>
</feature>
<protein>
    <submittedName>
        <fullName evidence="2">DUF4271 domain-containing protein</fullName>
    </submittedName>
</protein>